<evidence type="ECO:0000256" key="2">
    <source>
        <dbReference type="ARBA" id="ARBA00008610"/>
    </source>
</evidence>
<evidence type="ECO:0000313" key="10">
    <source>
        <dbReference type="Proteomes" id="UP000324351"/>
    </source>
</evidence>
<dbReference type="Pfam" id="PF02608">
    <property type="entry name" value="Bmp"/>
    <property type="match status" value="1"/>
</dbReference>
<sequence length="382" mass="39844">MPRRGARRVTRIQEDAVKKTARIAAVAAIAALALTACGDREDNGDEGSDNNSPTATTTEESSPTDAGTQYTDFKACMVSDSGGFDDKSFNQTSHDGLEAAAEKYGVQTSEAESSDPSQFADNIQRLVDEGCNQITTVGFLLGDATEAAAKKAKNVDFAIVDFAYEKPPANLKGLTFNTAEPSFLAGYVAAAKSESGVVGTFGGLNIPTVTIFMTGFVQGVEYYNEENGAAVEVLGWDVEAGDGSFTNDFEDKTAGQSLAQTMIDNGADVIFPVAGPAGLGGLQAAQDADAWGIWVDTDGCVSAAEYCDSLLTSVVKGMDVAVEQAIVDSASGQFNNEVYTGTLENGGVSLAPYGPEADIDEELSGKVEELKQMIIDGEITVG</sequence>
<evidence type="ECO:0000256" key="7">
    <source>
        <dbReference type="SAM" id="MobiDB-lite"/>
    </source>
</evidence>
<evidence type="ECO:0000313" key="9">
    <source>
        <dbReference type="EMBL" id="KAA1427217.1"/>
    </source>
</evidence>
<dbReference type="InterPro" id="IPR050957">
    <property type="entry name" value="BMP_lipoprotein"/>
</dbReference>
<evidence type="ECO:0000256" key="3">
    <source>
        <dbReference type="ARBA" id="ARBA00022475"/>
    </source>
</evidence>
<proteinExistence type="inferred from homology"/>
<gene>
    <name evidence="9" type="ORF">F0U47_06850</name>
</gene>
<comment type="caution">
    <text evidence="9">The sequence shown here is derived from an EMBL/GenBank/DDBJ whole genome shotgun (WGS) entry which is preliminary data.</text>
</comment>
<name>A0A5B1M606_9ACTN</name>
<evidence type="ECO:0000259" key="8">
    <source>
        <dbReference type="Pfam" id="PF02608"/>
    </source>
</evidence>
<dbReference type="InterPro" id="IPR003760">
    <property type="entry name" value="PnrA-like"/>
</dbReference>
<feature type="domain" description="ABC transporter substrate-binding protein PnrA-like" evidence="8">
    <location>
        <begin position="75"/>
        <end position="381"/>
    </location>
</feature>
<comment type="similarity">
    <text evidence="2">Belongs to the BMP lipoprotein family.</text>
</comment>
<protein>
    <submittedName>
        <fullName evidence="9">BMP family ABC transporter substrate-binding protein</fullName>
    </submittedName>
</protein>
<keyword evidence="6" id="KW-0449">Lipoprotein</keyword>
<dbReference type="CDD" id="cd06354">
    <property type="entry name" value="PBP1_PrnA-like"/>
    <property type="match status" value="1"/>
</dbReference>
<evidence type="ECO:0000256" key="1">
    <source>
        <dbReference type="ARBA" id="ARBA00004193"/>
    </source>
</evidence>
<reference evidence="9 10" key="2">
    <citation type="submission" date="2019-09" db="EMBL/GenBank/DDBJ databases">
        <authorList>
            <person name="Jin C."/>
        </authorList>
    </citation>
    <scope>NUCLEOTIDE SEQUENCE [LARGE SCALE GENOMIC DNA]</scope>
    <source>
        <strain evidence="9 10">BN140041</strain>
    </source>
</reference>
<evidence type="ECO:0000256" key="6">
    <source>
        <dbReference type="ARBA" id="ARBA00023288"/>
    </source>
</evidence>
<evidence type="ECO:0000256" key="4">
    <source>
        <dbReference type="ARBA" id="ARBA00022729"/>
    </source>
</evidence>
<dbReference type="PANTHER" id="PTHR34296:SF2">
    <property type="entry name" value="ABC TRANSPORTER GUANOSINE-BINDING PROTEIN NUPN"/>
    <property type="match status" value="1"/>
</dbReference>
<feature type="region of interest" description="Disordered" evidence="7">
    <location>
        <begin position="39"/>
        <end position="69"/>
    </location>
</feature>
<reference evidence="9 10" key="1">
    <citation type="submission" date="2019-09" db="EMBL/GenBank/DDBJ databases">
        <title>Nocardioides panacisoli sp. nov., isolated from the soil of a ginseng field.</title>
        <authorList>
            <person name="Cho C."/>
        </authorList>
    </citation>
    <scope>NUCLEOTIDE SEQUENCE [LARGE SCALE GENOMIC DNA]</scope>
    <source>
        <strain evidence="9 10">BN140041</strain>
    </source>
</reference>
<organism evidence="9 10">
    <name type="scientific">Nocardioides antri</name>
    <dbReference type="NCBI Taxonomy" id="2607659"/>
    <lineage>
        <taxon>Bacteria</taxon>
        <taxon>Bacillati</taxon>
        <taxon>Actinomycetota</taxon>
        <taxon>Actinomycetes</taxon>
        <taxon>Propionibacteriales</taxon>
        <taxon>Nocardioidaceae</taxon>
        <taxon>Nocardioides</taxon>
    </lineage>
</organism>
<keyword evidence="3" id="KW-1003">Cell membrane</keyword>
<dbReference type="PANTHER" id="PTHR34296">
    <property type="entry name" value="TRANSCRIPTIONAL ACTIVATOR PROTEIN MED"/>
    <property type="match status" value="1"/>
</dbReference>
<dbReference type="SUPFAM" id="SSF53822">
    <property type="entry name" value="Periplasmic binding protein-like I"/>
    <property type="match status" value="1"/>
</dbReference>
<keyword evidence="10" id="KW-1185">Reference proteome</keyword>
<accession>A0A5B1M606</accession>
<dbReference type="Proteomes" id="UP000324351">
    <property type="component" value="Unassembled WGS sequence"/>
</dbReference>
<dbReference type="InterPro" id="IPR008107">
    <property type="entry name" value="Mycoplasma_p48"/>
</dbReference>
<keyword evidence="4" id="KW-0732">Signal</keyword>
<dbReference type="InterPro" id="IPR028082">
    <property type="entry name" value="Peripla_BP_I"/>
</dbReference>
<dbReference type="Gene3D" id="3.40.50.2300">
    <property type="match status" value="2"/>
</dbReference>
<comment type="subcellular location">
    <subcellularLocation>
        <location evidence="1">Cell membrane</location>
        <topology evidence="1">Lipid-anchor</topology>
    </subcellularLocation>
</comment>
<dbReference type="EMBL" id="VUJW01000003">
    <property type="protein sequence ID" value="KAA1427217.1"/>
    <property type="molecule type" value="Genomic_DNA"/>
</dbReference>
<dbReference type="PRINTS" id="PR01733">
    <property type="entry name" value="LIPPROTEIN48"/>
</dbReference>
<dbReference type="GO" id="GO:0005886">
    <property type="term" value="C:plasma membrane"/>
    <property type="evidence" value="ECO:0007669"/>
    <property type="project" value="UniProtKB-SubCell"/>
</dbReference>
<feature type="compositionally biased region" description="Low complexity" evidence="7">
    <location>
        <begin position="52"/>
        <end position="64"/>
    </location>
</feature>
<dbReference type="AlphaFoldDB" id="A0A5B1M606"/>
<evidence type="ECO:0000256" key="5">
    <source>
        <dbReference type="ARBA" id="ARBA00023136"/>
    </source>
</evidence>
<keyword evidence="5" id="KW-0472">Membrane</keyword>